<protein>
    <submittedName>
        <fullName evidence="2">Uncharacterized protein</fullName>
    </submittedName>
</protein>
<organism evidence="2 3">
    <name type="scientific">Aphis craccivora</name>
    <name type="common">Cowpea aphid</name>
    <dbReference type="NCBI Taxonomy" id="307492"/>
    <lineage>
        <taxon>Eukaryota</taxon>
        <taxon>Metazoa</taxon>
        <taxon>Ecdysozoa</taxon>
        <taxon>Arthropoda</taxon>
        <taxon>Hexapoda</taxon>
        <taxon>Insecta</taxon>
        <taxon>Pterygota</taxon>
        <taxon>Neoptera</taxon>
        <taxon>Paraneoptera</taxon>
        <taxon>Hemiptera</taxon>
        <taxon>Sternorrhyncha</taxon>
        <taxon>Aphidomorpha</taxon>
        <taxon>Aphidoidea</taxon>
        <taxon>Aphididae</taxon>
        <taxon>Aphidini</taxon>
        <taxon>Aphis</taxon>
        <taxon>Aphis</taxon>
    </lineage>
</organism>
<keyword evidence="3" id="KW-1185">Reference proteome</keyword>
<name>A0A6G0ZHI4_APHCR</name>
<dbReference type="EMBL" id="VUJU01000419">
    <property type="protein sequence ID" value="KAF0770537.1"/>
    <property type="molecule type" value="Genomic_DNA"/>
</dbReference>
<accession>A0A6G0ZHI4</accession>
<evidence type="ECO:0000256" key="1">
    <source>
        <dbReference type="SAM" id="MobiDB-lite"/>
    </source>
</evidence>
<proteinExistence type="predicted"/>
<sequence length="105" mass="12068">MSSVAFCKGALKMEQNAVADWSSYIPEVCVWKLENNQNKEIGGPSLIFEIDKIDTNKGARVQNIERIERLWGSAKLENKKRTIITNNSDDWRGDKKQVPSKHRYT</sequence>
<evidence type="ECO:0000313" key="2">
    <source>
        <dbReference type="EMBL" id="KAF0770537.1"/>
    </source>
</evidence>
<comment type="caution">
    <text evidence="2">The sequence shown here is derived from an EMBL/GenBank/DDBJ whole genome shotgun (WGS) entry which is preliminary data.</text>
</comment>
<gene>
    <name evidence="2" type="ORF">FWK35_00002524</name>
</gene>
<dbReference type="AlphaFoldDB" id="A0A6G0ZHI4"/>
<feature type="region of interest" description="Disordered" evidence="1">
    <location>
        <begin position="86"/>
        <end position="105"/>
    </location>
</feature>
<dbReference type="Proteomes" id="UP000478052">
    <property type="component" value="Unassembled WGS sequence"/>
</dbReference>
<reference evidence="2 3" key="1">
    <citation type="submission" date="2019-08" db="EMBL/GenBank/DDBJ databases">
        <title>Whole genome of Aphis craccivora.</title>
        <authorList>
            <person name="Voronova N.V."/>
            <person name="Shulinski R.S."/>
            <person name="Bandarenka Y.V."/>
            <person name="Zhorov D.G."/>
            <person name="Warner D."/>
        </authorList>
    </citation>
    <scope>NUCLEOTIDE SEQUENCE [LARGE SCALE GENOMIC DNA]</scope>
    <source>
        <strain evidence="2">180601</strain>
        <tissue evidence="2">Whole Body</tissue>
    </source>
</reference>
<evidence type="ECO:0000313" key="3">
    <source>
        <dbReference type="Proteomes" id="UP000478052"/>
    </source>
</evidence>